<protein>
    <submittedName>
        <fullName evidence="1">Uncharacterized protein</fullName>
    </submittedName>
</protein>
<evidence type="ECO:0000313" key="1">
    <source>
        <dbReference type="EMBL" id="GAG19949.1"/>
    </source>
</evidence>
<proteinExistence type="predicted"/>
<accession>X0VNM2</accession>
<organism evidence="1">
    <name type="scientific">marine sediment metagenome</name>
    <dbReference type="NCBI Taxonomy" id="412755"/>
    <lineage>
        <taxon>unclassified sequences</taxon>
        <taxon>metagenomes</taxon>
        <taxon>ecological metagenomes</taxon>
    </lineage>
</organism>
<sequence length="101" mass="11548">MVISSFPYGSRMWLMATFKNPLTMGLVDPPDVTAKIWAPGGPLTTYVYLVDPELVKVSTGRYRCYIDCAKKGRWDYRYEGTGTYVGANELWFNIRDSAFYP</sequence>
<reference evidence="1" key="1">
    <citation type="journal article" date="2014" name="Front. Microbiol.">
        <title>High frequency of phylogenetically diverse reductive dehalogenase-homologous genes in deep subseafloor sedimentary metagenomes.</title>
        <authorList>
            <person name="Kawai M."/>
            <person name="Futagami T."/>
            <person name="Toyoda A."/>
            <person name="Takaki Y."/>
            <person name="Nishi S."/>
            <person name="Hori S."/>
            <person name="Arai W."/>
            <person name="Tsubouchi T."/>
            <person name="Morono Y."/>
            <person name="Uchiyama I."/>
            <person name="Ito T."/>
            <person name="Fujiyama A."/>
            <person name="Inagaki F."/>
            <person name="Takami H."/>
        </authorList>
    </citation>
    <scope>NUCLEOTIDE SEQUENCE</scope>
    <source>
        <strain evidence="1">Expedition CK06-06</strain>
    </source>
</reference>
<dbReference type="AlphaFoldDB" id="X0VNM2"/>
<gene>
    <name evidence="1" type="ORF">S01H1_47231</name>
</gene>
<comment type="caution">
    <text evidence="1">The sequence shown here is derived from an EMBL/GenBank/DDBJ whole genome shotgun (WGS) entry which is preliminary data.</text>
</comment>
<dbReference type="EMBL" id="BARS01030277">
    <property type="protein sequence ID" value="GAG19949.1"/>
    <property type="molecule type" value="Genomic_DNA"/>
</dbReference>
<name>X0VNM2_9ZZZZ</name>